<dbReference type="PANTHER" id="PTHR23355">
    <property type="entry name" value="RIBONUCLEASE"/>
    <property type="match status" value="1"/>
</dbReference>
<dbReference type="NCBIfam" id="TIGR00358">
    <property type="entry name" value="3_prime_RNase"/>
    <property type="match status" value="1"/>
</dbReference>
<feature type="compositionally biased region" description="Basic residues" evidence="9">
    <location>
        <begin position="819"/>
        <end position="839"/>
    </location>
</feature>
<dbReference type="GO" id="GO:0008859">
    <property type="term" value="F:exoribonuclease II activity"/>
    <property type="evidence" value="ECO:0007669"/>
    <property type="project" value="UniProtKB-UniRule"/>
</dbReference>
<keyword evidence="3 8" id="KW-0963">Cytoplasm</keyword>
<feature type="compositionally biased region" description="Basic residues" evidence="9">
    <location>
        <begin position="775"/>
        <end position="784"/>
    </location>
</feature>
<evidence type="ECO:0000256" key="2">
    <source>
        <dbReference type="ARBA" id="ARBA00004496"/>
    </source>
</evidence>
<dbReference type="OrthoDB" id="9764149at2"/>
<dbReference type="InterPro" id="IPR040476">
    <property type="entry name" value="CSD2"/>
</dbReference>
<dbReference type="NCBIfam" id="NF008648">
    <property type="entry name" value="PRK11642.1"/>
    <property type="match status" value="1"/>
</dbReference>
<comment type="catalytic activity">
    <reaction evidence="1 8">
        <text>Exonucleolytic cleavage in the 3'- to 5'-direction to yield nucleoside 5'-phosphates.</text>
        <dbReference type="EC" id="3.1.13.1"/>
    </reaction>
</comment>
<dbReference type="InterPro" id="IPR004476">
    <property type="entry name" value="RNase_II/RNase_R"/>
</dbReference>
<comment type="subcellular location">
    <subcellularLocation>
        <location evidence="2 8">Cytoplasm</location>
    </subcellularLocation>
</comment>
<evidence type="ECO:0000259" key="10">
    <source>
        <dbReference type="PROSITE" id="PS50126"/>
    </source>
</evidence>
<keyword evidence="5 8" id="KW-0378">Hydrolase</keyword>
<evidence type="ECO:0000256" key="4">
    <source>
        <dbReference type="ARBA" id="ARBA00022722"/>
    </source>
</evidence>
<dbReference type="InterPro" id="IPR011805">
    <property type="entry name" value="RNase_R"/>
</dbReference>
<proteinExistence type="inferred from homology"/>
<feature type="compositionally biased region" description="Basic and acidic residues" evidence="9">
    <location>
        <begin position="1"/>
        <end position="11"/>
    </location>
</feature>
<keyword evidence="12" id="KW-1185">Reference proteome</keyword>
<dbReference type="Pfam" id="PF17876">
    <property type="entry name" value="CSD2"/>
    <property type="match status" value="1"/>
</dbReference>
<comment type="caution">
    <text evidence="11">The sequence shown here is derived from an EMBL/GenBank/DDBJ whole genome shotgun (WGS) entry which is preliminary data.</text>
</comment>
<evidence type="ECO:0000256" key="1">
    <source>
        <dbReference type="ARBA" id="ARBA00001849"/>
    </source>
</evidence>
<feature type="region of interest" description="Disordered" evidence="9">
    <location>
        <begin position="1"/>
        <end position="57"/>
    </location>
</feature>
<comment type="similarity">
    <text evidence="8">Belongs to the RNR ribonuclease family. RNase R subfamily.</text>
</comment>
<dbReference type="Pfam" id="PF00575">
    <property type="entry name" value="S1"/>
    <property type="match status" value="1"/>
</dbReference>
<keyword evidence="6 8" id="KW-0269">Exonuclease</keyword>
<dbReference type="InterPro" id="IPR011129">
    <property type="entry name" value="CSD"/>
</dbReference>
<dbReference type="Gene3D" id="2.40.50.140">
    <property type="entry name" value="Nucleic acid-binding proteins"/>
    <property type="match status" value="2"/>
</dbReference>
<dbReference type="InterPro" id="IPR003029">
    <property type="entry name" value="S1_domain"/>
</dbReference>
<sequence>MNKENKTEKNIKTNTPNTNKLLPANSDKQDAGTVPPGTSSSGKSQDPHFEREQVKYENPVASREYMLSMLMQHAQDNSGGLAYTEICNLLNAHDEDSRIGIQRRLRAMEREGQVLFNRNKKYEVQAQDALVRGRVIGHRDGFGFLKHSDTEKDYFITMGQMKNLFHDDVVEGALGQTDRKGRTEFRVNQIIEPRKDAIVGRYFIEQGVSTVIPDDNRICHELIIPKEYTNGAKQGHVVVVEILQRPRRNMNPTGKITEVLGEHLAPGMEIETALRNFDIPHTWPKSVTASLSQLTDEVPDEAKTGRVDLRDLPLVTIDGEDARDFDDAVYCEPGDDGGWKLWVAIADVSSYVRLGTALDNEAQNRATSVYFPEQVIPMLPEALSNGLCSLNPDVDRLCMVCEMHISAKGKLGEYMFYEAVMRSHARFTYTKVWNILNGDETLIQRYQDRVEDLGNLNNLYKALKRSRQNRGAIEFESVETKFVFNAHRKIENIVPLVRNDAHKIIEECMIMANVCAAQYIEENNAEALFRVHDKPDADRLISFRSYLAEVGIDFKAGNEPTPKEFAQVATKIAGRVDKDLIQTMLLRSMKQAIYDGNNLGHFGLALEAYAHFTSPIRRYPDLVVHRVIKAIVNKQQGNKACKGAKFYTEQEIEALGEQCSMAERRADDATRDVADWLKCEFMLDHVNDVFEGVIASVTNFGLFVRLSNFQIDGLIHITSLANDFYHYDQIKQCLVGENSGRSYRLGDPLRIKVVAVNLDERKIDLMIDGEDNTKRPARKKKKRSGGGSKEDKAVNNGKASTKTSKPEGKKPEAPVNKDGKRKAGPASKRGKSSRSKPKK</sequence>
<dbReference type="SMART" id="SM00955">
    <property type="entry name" value="RNB"/>
    <property type="match status" value="1"/>
</dbReference>
<dbReference type="PANTHER" id="PTHR23355:SF9">
    <property type="entry name" value="DIS3-LIKE EXONUCLEASE 2"/>
    <property type="match status" value="1"/>
</dbReference>
<evidence type="ECO:0000313" key="11">
    <source>
        <dbReference type="EMBL" id="GAB56802.1"/>
    </source>
</evidence>
<evidence type="ECO:0000256" key="8">
    <source>
        <dbReference type="HAMAP-Rule" id="MF_01895"/>
    </source>
</evidence>
<dbReference type="InterPro" id="IPR022966">
    <property type="entry name" value="RNase_II/R_CS"/>
</dbReference>
<dbReference type="RefSeq" id="WP_006007350.1">
    <property type="nucleotide sequence ID" value="NZ_BAET01000033.1"/>
</dbReference>
<dbReference type="CDD" id="cd04471">
    <property type="entry name" value="S1_RNase_R"/>
    <property type="match status" value="1"/>
</dbReference>
<feature type="compositionally biased region" description="Basic and acidic residues" evidence="9">
    <location>
        <begin position="45"/>
        <end position="55"/>
    </location>
</feature>
<reference evidence="11 12" key="1">
    <citation type="journal article" date="2012" name="J. Bacteriol.">
        <title>Genome sequence of proteorhodopsin-containing sea ice bacterium Glaciecola punicea ACAM 611T.</title>
        <authorList>
            <person name="Qin Q.-L."/>
            <person name="Xie B.-B."/>
            <person name="Shu Y.-L."/>
            <person name="Rong J.-C."/>
            <person name="Zhao D.-L."/>
            <person name="Zhang X.-Y."/>
            <person name="Chen X.-L."/>
            <person name="Zhou B.-C."/>
            <person name="Zhanga Y.-Z."/>
        </authorList>
    </citation>
    <scope>NUCLEOTIDE SEQUENCE [LARGE SCALE GENOMIC DNA]</scope>
    <source>
        <strain evidence="11 12">ACAM 611</strain>
    </source>
</reference>
<feature type="region of interest" description="Disordered" evidence="9">
    <location>
        <begin position="769"/>
        <end position="839"/>
    </location>
</feature>
<evidence type="ECO:0000256" key="5">
    <source>
        <dbReference type="ARBA" id="ARBA00022801"/>
    </source>
</evidence>
<dbReference type="Proteomes" id="UP000053586">
    <property type="component" value="Unassembled WGS sequence"/>
</dbReference>
<dbReference type="EC" id="3.1.13.1" evidence="8"/>
<dbReference type="STRING" id="56804.BAE46_02310"/>
<gene>
    <name evidence="8 11" type="primary">rnr</name>
    <name evidence="11" type="ORF">GPUN_2688</name>
</gene>
<comment type="function">
    <text evidence="8">3'-5' exoribonuclease that releases 5'-nucleoside monophosphates and is involved in maturation of structured RNAs.</text>
</comment>
<organism evidence="11 12">
    <name type="scientific">Glaciecola punicea ACAM 611</name>
    <dbReference type="NCBI Taxonomy" id="1121923"/>
    <lineage>
        <taxon>Bacteria</taxon>
        <taxon>Pseudomonadati</taxon>
        <taxon>Pseudomonadota</taxon>
        <taxon>Gammaproteobacteria</taxon>
        <taxon>Alteromonadales</taxon>
        <taxon>Alteromonadaceae</taxon>
        <taxon>Glaciecola</taxon>
    </lineage>
</organism>
<feature type="compositionally biased region" description="Basic and acidic residues" evidence="9">
    <location>
        <begin position="804"/>
        <end position="818"/>
    </location>
</feature>
<dbReference type="Pfam" id="PF00773">
    <property type="entry name" value="RNB"/>
    <property type="match status" value="1"/>
</dbReference>
<dbReference type="Pfam" id="PF08206">
    <property type="entry name" value="OB_RNB"/>
    <property type="match status" value="1"/>
</dbReference>
<accession>H5TFC2</accession>
<evidence type="ECO:0000256" key="7">
    <source>
        <dbReference type="ARBA" id="ARBA00022884"/>
    </source>
</evidence>
<dbReference type="eggNOG" id="COG0557">
    <property type="taxonomic scope" value="Bacteria"/>
</dbReference>
<reference evidence="11 12" key="2">
    <citation type="journal article" date="2017" name="Antonie Van Leeuwenhoek">
        <title>Rhizobium rhizosphaerae sp. nov., a novel species isolated from rice rhizosphere.</title>
        <authorList>
            <person name="Zhao J.J."/>
            <person name="Zhang J."/>
            <person name="Zhang R.J."/>
            <person name="Zhang C.W."/>
            <person name="Yin H.Q."/>
            <person name="Zhang X.X."/>
        </authorList>
    </citation>
    <scope>NUCLEOTIDE SEQUENCE [LARGE SCALE GENOMIC DNA]</scope>
    <source>
        <strain evidence="11 12">ACAM 611</strain>
    </source>
</reference>
<dbReference type="GO" id="GO:0006402">
    <property type="term" value="P:mRNA catabolic process"/>
    <property type="evidence" value="ECO:0007669"/>
    <property type="project" value="TreeGrafter"/>
</dbReference>
<feature type="domain" description="S1 motif" evidence="10">
    <location>
        <begin position="687"/>
        <end position="768"/>
    </location>
</feature>
<dbReference type="PROSITE" id="PS01175">
    <property type="entry name" value="RIBONUCLEASE_II"/>
    <property type="match status" value="1"/>
</dbReference>
<dbReference type="InterPro" id="IPR013223">
    <property type="entry name" value="RNase_B_OB_dom"/>
</dbReference>
<dbReference type="InterPro" id="IPR012340">
    <property type="entry name" value="NA-bd_OB-fold"/>
</dbReference>
<dbReference type="InterPro" id="IPR050180">
    <property type="entry name" value="RNR_Ribonuclease"/>
</dbReference>
<dbReference type="SUPFAM" id="SSF50249">
    <property type="entry name" value="Nucleic acid-binding proteins"/>
    <property type="match status" value="4"/>
</dbReference>
<dbReference type="NCBIfam" id="TIGR02063">
    <property type="entry name" value="RNase_R"/>
    <property type="match status" value="1"/>
</dbReference>
<evidence type="ECO:0000256" key="3">
    <source>
        <dbReference type="ARBA" id="ARBA00022490"/>
    </source>
</evidence>
<dbReference type="EMBL" id="BAET01000033">
    <property type="protein sequence ID" value="GAB56802.1"/>
    <property type="molecule type" value="Genomic_DNA"/>
</dbReference>
<name>H5TFC2_9ALTE</name>
<keyword evidence="7 8" id="KW-0694">RNA-binding</keyword>
<dbReference type="SMART" id="SM00316">
    <property type="entry name" value="S1"/>
    <property type="match status" value="1"/>
</dbReference>
<evidence type="ECO:0000256" key="9">
    <source>
        <dbReference type="SAM" id="MobiDB-lite"/>
    </source>
</evidence>
<dbReference type="HAMAP" id="MF_01895">
    <property type="entry name" value="RNase_R"/>
    <property type="match status" value="1"/>
</dbReference>
<dbReference type="GO" id="GO:0005829">
    <property type="term" value="C:cytosol"/>
    <property type="evidence" value="ECO:0007669"/>
    <property type="project" value="UniProtKB-ARBA"/>
</dbReference>
<dbReference type="PROSITE" id="PS50126">
    <property type="entry name" value="S1"/>
    <property type="match status" value="1"/>
</dbReference>
<protein>
    <recommendedName>
        <fullName evidence="8">Ribonuclease R</fullName>
        <shortName evidence="8">RNase R</shortName>
        <ecNumber evidence="8">3.1.13.1</ecNumber>
    </recommendedName>
</protein>
<dbReference type="GO" id="GO:0003723">
    <property type="term" value="F:RNA binding"/>
    <property type="evidence" value="ECO:0007669"/>
    <property type="project" value="UniProtKB-UniRule"/>
</dbReference>
<evidence type="ECO:0000313" key="12">
    <source>
        <dbReference type="Proteomes" id="UP000053586"/>
    </source>
</evidence>
<dbReference type="InterPro" id="IPR001900">
    <property type="entry name" value="RNase_II/R"/>
</dbReference>
<evidence type="ECO:0000256" key="6">
    <source>
        <dbReference type="ARBA" id="ARBA00022839"/>
    </source>
</evidence>
<dbReference type="AlphaFoldDB" id="H5TFC2"/>
<keyword evidence="4 8" id="KW-0540">Nuclease</keyword>
<dbReference type="SMART" id="SM00357">
    <property type="entry name" value="CSP"/>
    <property type="match status" value="1"/>
</dbReference>